<evidence type="ECO:0000313" key="4">
    <source>
        <dbReference type="Proteomes" id="UP001138686"/>
    </source>
</evidence>
<name>A0A9X1FMT7_9FLAO</name>
<dbReference type="RefSeq" id="WP_219051966.1">
    <property type="nucleotide sequence ID" value="NZ_JAHWDP010000002.1"/>
</dbReference>
<feature type="transmembrane region" description="Helical" evidence="2">
    <location>
        <begin position="193"/>
        <end position="210"/>
    </location>
</feature>
<dbReference type="EMBL" id="JAHWDP010000002">
    <property type="protein sequence ID" value="MBW2937543.1"/>
    <property type="molecule type" value="Genomic_DNA"/>
</dbReference>
<evidence type="ECO:0000256" key="2">
    <source>
        <dbReference type="SAM" id="Phobius"/>
    </source>
</evidence>
<keyword evidence="2" id="KW-0812">Transmembrane</keyword>
<evidence type="ECO:0000313" key="3">
    <source>
        <dbReference type="EMBL" id="MBW2937543.1"/>
    </source>
</evidence>
<keyword evidence="1" id="KW-0175">Coiled coil</keyword>
<accession>A0A9X1FMT7</accession>
<gene>
    <name evidence="3" type="ORF">KXJ69_05465</name>
</gene>
<dbReference type="Proteomes" id="UP001138686">
    <property type="component" value="Unassembled WGS sequence"/>
</dbReference>
<sequence length="406" mass="46475">MKKNILLLVLAIILFEHSYGQVTRESFEKAVDLLNCRTVELSLKDDKNFSDFQNTCPCNKSSYKQISYFLNSVNISATLALSAEIESLKSSFIENWTKDKVVTFLSEDIFADKIKFEKINAFAEKRKDNPEFNTYKTSLKTDLSKNLIENLHQEAKTNYETQQSTIENRILELEKKQKSSEEKLGLFGSFSDYLILLAILLGILAVFLALRKRDSYEKLMPRILNSNRLINVIRAQSTPTRGPQNNQSVNSDLRDANNRIGDLDYQIKVLKEKVEELSKGKIVQQTSQFHQEVRQPEPKTEILFLSTPNSDGSFNESSASNIHKDGATIYKLIKTQNDKAKFHIDEKESSIKLALQYPDKNIDPVCDAENAFNPRATRILTIKLGEAELRGDKWIINVKAIIRYED</sequence>
<feature type="coiled-coil region" evidence="1">
    <location>
        <begin position="156"/>
        <end position="183"/>
    </location>
</feature>
<protein>
    <submittedName>
        <fullName evidence="3">Uncharacterized protein</fullName>
    </submittedName>
</protein>
<keyword evidence="2" id="KW-0472">Membrane</keyword>
<keyword evidence="4" id="KW-1185">Reference proteome</keyword>
<evidence type="ECO:0000256" key="1">
    <source>
        <dbReference type="SAM" id="Coils"/>
    </source>
</evidence>
<reference evidence="3" key="1">
    <citation type="submission" date="2021-07" db="EMBL/GenBank/DDBJ databases">
        <title>Aureisphaera sp. CAU 1614 isolated from sea sediment.</title>
        <authorList>
            <person name="Kim W."/>
        </authorList>
    </citation>
    <scope>NUCLEOTIDE SEQUENCE</scope>
    <source>
        <strain evidence="3">CAU 1614</strain>
    </source>
</reference>
<keyword evidence="2" id="KW-1133">Transmembrane helix</keyword>
<dbReference type="AlphaFoldDB" id="A0A9X1FMT7"/>
<comment type="caution">
    <text evidence="3">The sequence shown here is derived from an EMBL/GenBank/DDBJ whole genome shotgun (WGS) entry which is preliminary data.</text>
</comment>
<organism evidence="3 4">
    <name type="scientific">Halomarinibacterium sedimenti</name>
    <dbReference type="NCBI Taxonomy" id="2857106"/>
    <lineage>
        <taxon>Bacteria</taxon>
        <taxon>Pseudomonadati</taxon>
        <taxon>Bacteroidota</taxon>
        <taxon>Flavobacteriia</taxon>
        <taxon>Flavobacteriales</taxon>
        <taxon>Flavobacteriaceae</taxon>
        <taxon>Halomarinibacterium</taxon>
    </lineage>
</organism>
<proteinExistence type="predicted"/>